<proteinExistence type="predicted"/>
<evidence type="ECO:0000313" key="3">
    <source>
        <dbReference type="Proteomes" id="UP000039865"/>
    </source>
</evidence>
<evidence type="ECO:0000313" key="2">
    <source>
        <dbReference type="EMBL" id="CDW74729.1"/>
    </source>
</evidence>
<dbReference type="Proteomes" id="UP000039865">
    <property type="component" value="Unassembled WGS sequence"/>
</dbReference>
<feature type="chain" id="PRO_5001729203" evidence="1">
    <location>
        <begin position="24"/>
        <end position="1022"/>
    </location>
</feature>
<keyword evidence="3" id="KW-1185">Reference proteome</keyword>
<gene>
    <name evidence="2" type="primary">Contig8532.g9111</name>
    <name evidence="2" type="ORF">STYLEM_3711</name>
</gene>
<organism evidence="2 3">
    <name type="scientific">Stylonychia lemnae</name>
    <name type="common">Ciliate</name>
    <dbReference type="NCBI Taxonomy" id="5949"/>
    <lineage>
        <taxon>Eukaryota</taxon>
        <taxon>Sar</taxon>
        <taxon>Alveolata</taxon>
        <taxon>Ciliophora</taxon>
        <taxon>Intramacronucleata</taxon>
        <taxon>Spirotrichea</taxon>
        <taxon>Stichotrichia</taxon>
        <taxon>Sporadotrichida</taxon>
        <taxon>Oxytrichidae</taxon>
        <taxon>Stylonychinae</taxon>
        <taxon>Stylonychia</taxon>
    </lineage>
</organism>
<feature type="signal peptide" evidence="1">
    <location>
        <begin position="1"/>
        <end position="23"/>
    </location>
</feature>
<reference evidence="2 3" key="1">
    <citation type="submission" date="2014-06" db="EMBL/GenBank/DDBJ databases">
        <authorList>
            <person name="Swart Estienne"/>
        </authorList>
    </citation>
    <scope>NUCLEOTIDE SEQUENCE [LARGE SCALE GENOMIC DNA]</scope>
    <source>
        <strain evidence="2 3">130c</strain>
    </source>
</reference>
<name>A0A078A1S1_STYLE</name>
<dbReference type="EMBL" id="CCKQ01003597">
    <property type="protein sequence ID" value="CDW74729.1"/>
    <property type="molecule type" value="Genomic_DNA"/>
</dbReference>
<dbReference type="AlphaFoldDB" id="A0A078A1S1"/>
<accession>A0A078A1S1</accession>
<sequence length="1022" mass="119503">MSKYKIAFIISTFLCSIHYLVEGQCFDTKKYPRGFGDNFGFSLAQEIDVDDSFNIITGGLTGSTQVGLLTPDEYYMHFQFISSDGSNDWVRIYNQPKFTYLNNLVFQKGVHKADYAAAIIYGSDSLDYIMHLLLIRISDGTLVSSYKDYTYFGQYKWQQSGFKSVLLDSSNNLYLGSHVIQDGITKITKIDMSSTSQTNTPLWNYALTISDSYQVTEVTALDLGNYENNLFVASYFKITEARQEFYPTISRFNAHNGIHEYSFSQLLTKEWSYSMGQIQIINMINIGSDDIFFGCQEIAYFHYPMEFRVSLFRLIVAQDFSISSYNKFHFEEGLNCIDLLVYSQQDFYTLVYNYDTYKYYLIFINGIQNDVDSQITKKEFFYQGFDMYANILFNGGAILPDYNVLYFNSLILNKISSEKFFALYVPMETSQSCLVLNLLLWIYILSLQQILKQLITHYLMYILDKFVTQQQPFKELQIPLALYILWIELTHQFLQAIKIYRFNQMVQTQFSQARISKNKQVHLIQSVSFLIIYTIGNVQASIDITQVTMKEYCDPPIDIQSSTLPSTSAISFDGTNVNIYSTDGTQIGEYQVEVVYYNQYDPNLFNQASFKVTVQCTLTKTQSYTGQSSYTYTVGTGSSSIDLSNYNYYNNINYNDNNYNNYYYHNYNDHINNYHYYGTYNYYNNDNHINYYSRTYHNNNNHNNYYYSRTYNNNHINYYPRTYYNYNNNNHINYYPRTYNNNNNNNHNYYYSRTIDNYYNNYDYSSTYYNDNNYYHTRTIDNNYNNHNLSSALKHIYYFTGPSQAGVKLIPGIFNKYKLRSTVGQFIELEVQTFLIQNDIEIRQDWTLYKDQNQELIDMPVYGGVSTLIRELPKQLNTSIQSLYQSLLDDAIFVENAGKNIRNVVEATIYSNLVSSSLILSGSGVIWSLVHNIQQVSNLPLYDVEMTQNANYFTQYLRDFNTFNIIPSLSGTQDQTIVGSSRLLEEIREDNFILSKLKQIGYNSEQLFVQFKCLMGKQENGQ</sequence>
<evidence type="ECO:0000256" key="1">
    <source>
        <dbReference type="SAM" id="SignalP"/>
    </source>
</evidence>
<keyword evidence="1" id="KW-0732">Signal</keyword>
<dbReference type="InParanoid" id="A0A078A1S1"/>
<protein>
    <submittedName>
        <fullName evidence="2">Uncharacterized protein</fullName>
    </submittedName>
</protein>